<dbReference type="SUPFAM" id="SSF56529">
    <property type="entry name" value="FAH"/>
    <property type="match status" value="1"/>
</dbReference>
<name>A0ABV7C7Z2_9VIBR</name>
<dbReference type="GO" id="GO:0016787">
    <property type="term" value="F:hydrolase activity"/>
    <property type="evidence" value="ECO:0007669"/>
    <property type="project" value="UniProtKB-KW"/>
</dbReference>
<evidence type="ECO:0000259" key="2">
    <source>
        <dbReference type="Pfam" id="PF01557"/>
    </source>
</evidence>
<organism evidence="3 4">
    <name type="scientific">Vibrio zhugei</name>
    <dbReference type="NCBI Taxonomy" id="2479546"/>
    <lineage>
        <taxon>Bacteria</taxon>
        <taxon>Pseudomonadati</taxon>
        <taxon>Pseudomonadota</taxon>
        <taxon>Gammaproteobacteria</taxon>
        <taxon>Vibrionales</taxon>
        <taxon>Vibrionaceae</taxon>
        <taxon>Vibrio</taxon>
    </lineage>
</organism>
<proteinExistence type="predicted"/>
<dbReference type="Pfam" id="PF01557">
    <property type="entry name" value="FAA_hydrolase"/>
    <property type="match status" value="1"/>
</dbReference>
<protein>
    <submittedName>
        <fullName evidence="3">Fumarylacetoacetate hydrolase family protein</fullName>
    </submittedName>
</protein>
<gene>
    <name evidence="3" type="ORF">ACFODT_09955</name>
</gene>
<dbReference type="PANTHER" id="PTHR11820">
    <property type="entry name" value="ACYLPYRUVASE"/>
    <property type="match status" value="1"/>
</dbReference>
<reference evidence="4" key="1">
    <citation type="journal article" date="2019" name="Int. J. Syst. Evol. Microbiol.">
        <title>The Global Catalogue of Microorganisms (GCM) 10K type strain sequencing project: providing services to taxonomists for standard genome sequencing and annotation.</title>
        <authorList>
            <consortium name="The Broad Institute Genomics Platform"/>
            <consortium name="The Broad Institute Genome Sequencing Center for Infectious Disease"/>
            <person name="Wu L."/>
            <person name="Ma J."/>
        </authorList>
    </citation>
    <scope>NUCLEOTIDE SEQUENCE [LARGE SCALE GENOMIC DNA]</scope>
    <source>
        <strain evidence="4">KCTC 62784</strain>
    </source>
</reference>
<evidence type="ECO:0000313" key="4">
    <source>
        <dbReference type="Proteomes" id="UP001595384"/>
    </source>
</evidence>
<dbReference type="EMBL" id="JBHRSE010000061">
    <property type="protein sequence ID" value="MFC3024152.1"/>
    <property type="molecule type" value="Genomic_DNA"/>
</dbReference>
<dbReference type="InterPro" id="IPR011234">
    <property type="entry name" value="Fumarylacetoacetase-like_C"/>
</dbReference>
<comment type="caution">
    <text evidence="3">The sequence shown here is derived from an EMBL/GenBank/DDBJ whole genome shotgun (WGS) entry which is preliminary data.</text>
</comment>
<keyword evidence="3" id="KW-0378">Hydrolase</keyword>
<keyword evidence="1" id="KW-0479">Metal-binding</keyword>
<keyword evidence="4" id="KW-1185">Reference proteome</keyword>
<sequence length="204" mass="22798">MNSVCFNNVLVTPSKVLCVGRNYVDHIKELNNAIPDHMVVFNKPNSSITQTLKAKHHEPLHYETEICFIVQNGQYAGVGIGLDLTKRQLQSQLKEKGLPWERAKAFDGSAVLSKFIALEGIDPAHLQLELLINCVRVQKGQVSQMMFAPHIILQELGTFTTLEDYDVVMTGTPQGVGEIHSGDTFLARLKDQETTLIEIEWVAE</sequence>
<evidence type="ECO:0000313" key="3">
    <source>
        <dbReference type="EMBL" id="MFC3024152.1"/>
    </source>
</evidence>
<dbReference type="Proteomes" id="UP001595384">
    <property type="component" value="Unassembled WGS sequence"/>
</dbReference>
<dbReference type="PANTHER" id="PTHR11820:SF7">
    <property type="entry name" value="ACYLPYRUVASE FAHD1, MITOCHONDRIAL"/>
    <property type="match status" value="1"/>
</dbReference>
<dbReference type="InterPro" id="IPR036663">
    <property type="entry name" value="Fumarylacetoacetase_C_sf"/>
</dbReference>
<accession>A0ABV7C7Z2</accession>
<dbReference type="Gene3D" id="3.90.850.10">
    <property type="entry name" value="Fumarylacetoacetase-like, C-terminal domain"/>
    <property type="match status" value="1"/>
</dbReference>
<dbReference type="RefSeq" id="WP_123014668.1">
    <property type="nucleotide sequence ID" value="NZ_AP024912.1"/>
</dbReference>
<feature type="domain" description="Fumarylacetoacetase-like C-terminal" evidence="2">
    <location>
        <begin position="15"/>
        <end position="189"/>
    </location>
</feature>
<evidence type="ECO:0000256" key="1">
    <source>
        <dbReference type="ARBA" id="ARBA00022723"/>
    </source>
</evidence>